<organism evidence="14 15">
    <name type="scientific">Kitasatospora paranensis</name>
    <dbReference type="NCBI Taxonomy" id="258053"/>
    <lineage>
        <taxon>Bacteria</taxon>
        <taxon>Bacillati</taxon>
        <taxon>Actinomycetota</taxon>
        <taxon>Actinomycetes</taxon>
        <taxon>Kitasatosporales</taxon>
        <taxon>Streptomycetaceae</taxon>
        <taxon>Kitasatospora</taxon>
    </lineage>
</organism>
<feature type="domain" description="Putative zinc-finger" evidence="13">
    <location>
        <begin position="6"/>
        <end position="38"/>
    </location>
</feature>
<keyword evidence="5 11" id="KW-1133">Transmembrane helix</keyword>
<evidence type="ECO:0000256" key="7">
    <source>
        <dbReference type="ARBA" id="ARBA00023136"/>
    </source>
</evidence>
<evidence type="ECO:0000256" key="5">
    <source>
        <dbReference type="ARBA" id="ARBA00022989"/>
    </source>
</evidence>
<evidence type="ECO:0000256" key="3">
    <source>
        <dbReference type="ARBA" id="ARBA00022475"/>
    </source>
</evidence>
<dbReference type="RefSeq" id="WP_345704803.1">
    <property type="nucleotide sequence ID" value="NZ_BAABKV010000001.1"/>
</dbReference>
<reference evidence="15" key="1">
    <citation type="journal article" date="2019" name="Int. J. Syst. Evol. Microbiol.">
        <title>The Global Catalogue of Microorganisms (GCM) 10K type strain sequencing project: providing services to taxonomists for standard genome sequencing and annotation.</title>
        <authorList>
            <consortium name="The Broad Institute Genomics Platform"/>
            <consortium name="The Broad Institute Genome Sequencing Center for Infectious Disease"/>
            <person name="Wu L."/>
            <person name="Ma J."/>
        </authorList>
    </citation>
    <scope>NUCLEOTIDE SEQUENCE [LARGE SCALE GENOMIC DNA]</scope>
    <source>
        <strain evidence="15">CGMCC 1.12859</strain>
    </source>
</reference>
<dbReference type="Pfam" id="PF10099">
    <property type="entry name" value="RskA_C"/>
    <property type="match status" value="1"/>
</dbReference>
<keyword evidence="4 11" id="KW-0812">Transmembrane</keyword>
<feature type="domain" description="Anti-sigma K factor RskA C-terminal" evidence="12">
    <location>
        <begin position="107"/>
        <end position="247"/>
    </location>
</feature>
<protein>
    <recommendedName>
        <fullName evidence="10">Regulator of SigK</fullName>
    </recommendedName>
    <alternativeName>
        <fullName evidence="9">Sigma-K anti-sigma factor RskA</fullName>
    </alternativeName>
</protein>
<dbReference type="PANTHER" id="PTHR37461:SF1">
    <property type="entry name" value="ANTI-SIGMA-K FACTOR RSKA"/>
    <property type="match status" value="1"/>
</dbReference>
<proteinExistence type="predicted"/>
<dbReference type="Proteomes" id="UP001596435">
    <property type="component" value="Unassembled WGS sequence"/>
</dbReference>
<evidence type="ECO:0000256" key="6">
    <source>
        <dbReference type="ARBA" id="ARBA00023015"/>
    </source>
</evidence>
<dbReference type="PANTHER" id="PTHR37461">
    <property type="entry name" value="ANTI-SIGMA-K FACTOR RSKA"/>
    <property type="match status" value="1"/>
</dbReference>
<sequence>MTDPADVHALSGAYAAHALTEPERAAFERHLALCATCRLEVAGFRAALARLGCAEAADPPAGAEERAMAAVTRIRPFPPARPAGPGPEPRPGRFARALRRPGRLVLAACLALAVVSGAVAVRQYDRAQHARTESVRLHTELSEFAALLTAPDVRTATTRAAGGTGTGTAVWSASRDRAAFLATDLPALPAGKAYELWLDDGGAARPAGLLHGPDGSLILDAPVHGARGIGLTLEPAAGSPIPTTDPILLLPLA</sequence>
<evidence type="ECO:0000256" key="9">
    <source>
        <dbReference type="ARBA" id="ARBA00029829"/>
    </source>
</evidence>
<dbReference type="InterPro" id="IPR051474">
    <property type="entry name" value="Anti-sigma-K/W_factor"/>
</dbReference>
<keyword evidence="15" id="KW-1185">Reference proteome</keyword>
<accession>A0ABW2G269</accession>
<evidence type="ECO:0000256" key="10">
    <source>
        <dbReference type="ARBA" id="ARBA00030803"/>
    </source>
</evidence>
<evidence type="ECO:0000259" key="13">
    <source>
        <dbReference type="Pfam" id="PF13490"/>
    </source>
</evidence>
<evidence type="ECO:0000259" key="12">
    <source>
        <dbReference type="Pfam" id="PF10099"/>
    </source>
</evidence>
<feature type="transmembrane region" description="Helical" evidence="11">
    <location>
        <begin position="104"/>
        <end position="124"/>
    </location>
</feature>
<comment type="subcellular location">
    <subcellularLocation>
        <location evidence="2">Cell membrane</location>
    </subcellularLocation>
    <subcellularLocation>
        <location evidence="1">Membrane</location>
        <topology evidence="1">Single-pass membrane protein</topology>
    </subcellularLocation>
</comment>
<keyword evidence="3" id="KW-1003">Cell membrane</keyword>
<evidence type="ECO:0000256" key="4">
    <source>
        <dbReference type="ARBA" id="ARBA00022692"/>
    </source>
</evidence>
<evidence type="ECO:0000313" key="14">
    <source>
        <dbReference type="EMBL" id="MFC7183606.1"/>
    </source>
</evidence>
<evidence type="ECO:0000313" key="15">
    <source>
        <dbReference type="Proteomes" id="UP001596435"/>
    </source>
</evidence>
<dbReference type="InterPro" id="IPR041916">
    <property type="entry name" value="Anti_sigma_zinc_sf"/>
</dbReference>
<keyword evidence="6" id="KW-0805">Transcription regulation</keyword>
<evidence type="ECO:0000256" key="11">
    <source>
        <dbReference type="SAM" id="Phobius"/>
    </source>
</evidence>
<dbReference type="Gene3D" id="1.10.10.1320">
    <property type="entry name" value="Anti-sigma factor, zinc-finger domain"/>
    <property type="match status" value="1"/>
</dbReference>
<dbReference type="EMBL" id="JBHTAJ010000073">
    <property type="protein sequence ID" value="MFC7183606.1"/>
    <property type="molecule type" value="Genomic_DNA"/>
</dbReference>
<dbReference type="InterPro" id="IPR027383">
    <property type="entry name" value="Znf_put"/>
</dbReference>
<evidence type="ECO:0000256" key="1">
    <source>
        <dbReference type="ARBA" id="ARBA00004167"/>
    </source>
</evidence>
<dbReference type="InterPro" id="IPR018764">
    <property type="entry name" value="RskA_C"/>
</dbReference>
<name>A0ABW2G269_9ACTN</name>
<dbReference type="Pfam" id="PF13490">
    <property type="entry name" value="zf-HC2"/>
    <property type="match status" value="1"/>
</dbReference>
<gene>
    <name evidence="14" type="ORF">ACFQMG_29090</name>
</gene>
<keyword evidence="8" id="KW-0804">Transcription</keyword>
<evidence type="ECO:0000256" key="2">
    <source>
        <dbReference type="ARBA" id="ARBA00004236"/>
    </source>
</evidence>
<comment type="caution">
    <text evidence="14">The sequence shown here is derived from an EMBL/GenBank/DDBJ whole genome shotgun (WGS) entry which is preliminary data.</text>
</comment>
<evidence type="ECO:0000256" key="8">
    <source>
        <dbReference type="ARBA" id="ARBA00023163"/>
    </source>
</evidence>
<keyword evidence="7 11" id="KW-0472">Membrane</keyword>